<dbReference type="PANTHER" id="PTHR40446:SF2">
    <property type="entry name" value="N-ACETYLGLUCOSAMINE-1-PHOSPHODIESTER ALPHA-N-ACETYLGLUCOSAMINIDASE"/>
    <property type="match status" value="1"/>
</dbReference>
<sequence length="279" mass="30291">MIESCSMSASINPVARSVRLGVLTLLLAFCTVQDSARADWHPLAGGEPWPAPDAPISHRERTLESSTGRTVRVHLALFDSRRYRLAVLDLGPELAPASAWPERTRAAGLSAAVNGGFFHADGQPLGLVIAEGERFNRFETVKLLSGVLYGDARGIHLERRARFQSHPGIDALVQSGPYLVEQGRAVRGLSTNDVSRRTFIATDWRRHWILGATRDGLTLAELAEALATPGALAPWPVERALNLDGGTSTGFLFDPGAGQEPIQLRSRRPVRNLVGVRAR</sequence>
<keyword evidence="3" id="KW-1185">Reference proteome</keyword>
<dbReference type="Pfam" id="PF09992">
    <property type="entry name" value="NAGPA"/>
    <property type="match status" value="1"/>
</dbReference>
<proteinExistence type="predicted"/>
<feature type="domain" description="Phosphodiester glycosidase" evidence="1">
    <location>
        <begin position="108"/>
        <end position="276"/>
    </location>
</feature>
<name>A0ABM7QNQ5_9GAMM</name>
<gene>
    <name evidence="2" type="ORF">Atep_21860</name>
</gene>
<protein>
    <recommendedName>
        <fullName evidence="1">Phosphodiester glycosidase domain-containing protein</fullName>
    </recommendedName>
</protein>
<organism evidence="2 3">
    <name type="scientific">Allochromatium tepidum</name>
    <dbReference type="NCBI Taxonomy" id="553982"/>
    <lineage>
        <taxon>Bacteria</taxon>
        <taxon>Pseudomonadati</taxon>
        <taxon>Pseudomonadota</taxon>
        <taxon>Gammaproteobacteria</taxon>
        <taxon>Chromatiales</taxon>
        <taxon>Chromatiaceae</taxon>
        <taxon>Allochromatium</taxon>
    </lineage>
</organism>
<evidence type="ECO:0000313" key="3">
    <source>
        <dbReference type="Proteomes" id="UP000680679"/>
    </source>
</evidence>
<accession>A0ABM7QNQ5</accession>
<dbReference type="PANTHER" id="PTHR40446">
    <property type="entry name" value="N-ACETYLGLUCOSAMINE-1-PHOSPHODIESTER ALPHA-N-ACETYLGLUCOSAMINIDASE"/>
    <property type="match status" value="1"/>
</dbReference>
<dbReference type="Proteomes" id="UP000680679">
    <property type="component" value="Chromosome"/>
</dbReference>
<evidence type="ECO:0000313" key="2">
    <source>
        <dbReference type="EMBL" id="BCU07509.1"/>
    </source>
</evidence>
<dbReference type="EMBL" id="AP024563">
    <property type="protein sequence ID" value="BCU07509.1"/>
    <property type="molecule type" value="Genomic_DNA"/>
</dbReference>
<evidence type="ECO:0000259" key="1">
    <source>
        <dbReference type="Pfam" id="PF09992"/>
    </source>
</evidence>
<reference evidence="2 3" key="1">
    <citation type="submission" date="2021-04" db="EMBL/GenBank/DDBJ databases">
        <title>Complete genome sequencing of Allochromatium tepidum strain NZ.</title>
        <authorList>
            <person name="Tsukatani Y."/>
            <person name="Mori H."/>
        </authorList>
    </citation>
    <scope>NUCLEOTIDE SEQUENCE [LARGE SCALE GENOMIC DNA]</scope>
    <source>
        <strain evidence="2 3">NZ</strain>
    </source>
</reference>
<dbReference type="InterPro" id="IPR018711">
    <property type="entry name" value="NAGPA"/>
</dbReference>